<name>A0A561UBV8_9ACTN</name>
<reference evidence="2 3" key="1">
    <citation type="submission" date="2019-06" db="EMBL/GenBank/DDBJ databases">
        <title>Sequencing the genomes of 1000 actinobacteria strains.</title>
        <authorList>
            <person name="Klenk H.-P."/>
        </authorList>
    </citation>
    <scope>NUCLEOTIDE SEQUENCE [LARGE SCALE GENOMIC DNA]</scope>
    <source>
        <strain evidence="2 3">DSM 44826</strain>
    </source>
</reference>
<keyword evidence="3" id="KW-1185">Reference proteome</keyword>
<feature type="transmembrane region" description="Helical" evidence="1">
    <location>
        <begin position="87"/>
        <end position="106"/>
    </location>
</feature>
<comment type="caution">
    <text evidence="2">The sequence shown here is derived from an EMBL/GenBank/DDBJ whole genome shotgun (WGS) entry which is preliminary data.</text>
</comment>
<protein>
    <submittedName>
        <fullName evidence="2">Uncharacterized protein</fullName>
    </submittedName>
</protein>
<dbReference type="OrthoDB" id="4230291at2"/>
<dbReference type="EMBL" id="VIWT01000001">
    <property type="protein sequence ID" value="TWF96840.1"/>
    <property type="molecule type" value="Genomic_DNA"/>
</dbReference>
<feature type="transmembrane region" description="Helical" evidence="1">
    <location>
        <begin position="54"/>
        <end position="75"/>
    </location>
</feature>
<evidence type="ECO:0000313" key="2">
    <source>
        <dbReference type="EMBL" id="TWF96840.1"/>
    </source>
</evidence>
<dbReference type="AlphaFoldDB" id="A0A561UBV8"/>
<sequence length="140" mass="15200">MGAMTSTDLNHPDTVRAFGTVRKLVIAYFGLSVLTLAAILLLRNHHSQVNPTVWSRGIAVVFSAAVTFWLTNRAAGGSRNAFRRLRFVSVVFPLAIVYIVTAQAALPLWMKIEQGACGLVLVGVAAVVNGRHLRELFAAR</sequence>
<feature type="transmembrane region" description="Helical" evidence="1">
    <location>
        <begin position="24"/>
        <end position="42"/>
    </location>
</feature>
<dbReference type="Proteomes" id="UP000317940">
    <property type="component" value="Unassembled WGS sequence"/>
</dbReference>
<keyword evidence="1" id="KW-0472">Membrane</keyword>
<keyword evidence="1" id="KW-1133">Transmembrane helix</keyword>
<keyword evidence="1" id="KW-0812">Transmembrane</keyword>
<evidence type="ECO:0000256" key="1">
    <source>
        <dbReference type="SAM" id="Phobius"/>
    </source>
</evidence>
<accession>A0A561UBV8</accession>
<organism evidence="2 3">
    <name type="scientific">Kitasatospora viridis</name>
    <dbReference type="NCBI Taxonomy" id="281105"/>
    <lineage>
        <taxon>Bacteria</taxon>
        <taxon>Bacillati</taxon>
        <taxon>Actinomycetota</taxon>
        <taxon>Actinomycetes</taxon>
        <taxon>Kitasatosporales</taxon>
        <taxon>Streptomycetaceae</taxon>
        <taxon>Kitasatospora</taxon>
    </lineage>
</organism>
<feature type="transmembrane region" description="Helical" evidence="1">
    <location>
        <begin position="112"/>
        <end position="130"/>
    </location>
</feature>
<evidence type="ECO:0000313" key="3">
    <source>
        <dbReference type="Proteomes" id="UP000317940"/>
    </source>
</evidence>
<gene>
    <name evidence="2" type="ORF">FHX73_11613</name>
</gene>
<proteinExistence type="predicted"/>